<name>A0A147BHL6_IXORI</name>
<evidence type="ECO:0000256" key="8">
    <source>
        <dbReference type="HAMAP-Rule" id="MF_03194"/>
    </source>
</evidence>
<feature type="binding site" evidence="8">
    <location>
        <position position="91"/>
    </location>
    <ligand>
        <name>Fe cation</name>
        <dbReference type="ChEBI" id="CHEBI:24875"/>
        <label>1</label>
    </ligand>
</feature>
<dbReference type="GO" id="GO:0005634">
    <property type="term" value="C:nucleus"/>
    <property type="evidence" value="ECO:0007669"/>
    <property type="project" value="TreeGrafter"/>
</dbReference>
<dbReference type="GO" id="GO:0046872">
    <property type="term" value="F:metal ion binding"/>
    <property type="evidence" value="ECO:0007669"/>
    <property type="project" value="UniProtKB-KW"/>
</dbReference>
<dbReference type="CDD" id="cd01042">
    <property type="entry name" value="DMQH"/>
    <property type="match status" value="1"/>
</dbReference>
<evidence type="ECO:0000256" key="7">
    <source>
        <dbReference type="ARBA" id="ARBA00023136"/>
    </source>
</evidence>
<keyword evidence="5 8" id="KW-0408">Iron</keyword>
<keyword evidence="8" id="KW-0496">Mitochondrion</keyword>
<comment type="cofactor">
    <cofactor evidence="8">
        <name>Fe cation</name>
        <dbReference type="ChEBI" id="CHEBI:24875"/>
    </cofactor>
    <text evidence="8">Binds 2 iron ions per subunit.</text>
</comment>
<proteinExistence type="inferred from homology"/>
<comment type="function">
    <text evidence="8">Catalyzes the hydroxylation of 2-polyprenyl-3-methyl-6-methoxy-1,4-benzoquinol (DMQH2) during ubiquinone biosynthesis. Has also a structural role in the COQ enzyme complex, stabilizing other COQ polypeptides. Involved in lifespan determination in a ubiquinone-independent manner.</text>
</comment>
<dbReference type="GO" id="GO:0016709">
    <property type="term" value="F:oxidoreductase activity, acting on paired donors, with incorporation or reduction of molecular oxygen, NAD(P)H as one donor, and incorporation of one atom of oxygen"/>
    <property type="evidence" value="ECO:0007669"/>
    <property type="project" value="UniProtKB-UniRule"/>
</dbReference>
<comment type="pathway">
    <text evidence="1 8">Cofactor biosynthesis; ubiquinone biosynthesis.</text>
</comment>
<evidence type="ECO:0000256" key="3">
    <source>
        <dbReference type="ARBA" id="ARBA00022723"/>
    </source>
</evidence>
<feature type="binding site" evidence="8">
    <location>
        <position position="60"/>
    </location>
    <ligand>
        <name>Fe cation</name>
        <dbReference type="ChEBI" id="CHEBI:24875"/>
        <label>1</label>
    </ligand>
</feature>
<comment type="similarity">
    <text evidence="8">Belongs to the COQ7 family.</text>
</comment>
<feature type="binding site" evidence="8">
    <location>
        <position position="181"/>
    </location>
    <ligand>
        <name>Fe cation</name>
        <dbReference type="ChEBI" id="CHEBI:24875"/>
        <label>1</label>
    </ligand>
</feature>
<evidence type="ECO:0000256" key="4">
    <source>
        <dbReference type="ARBA" id="ARBA00023002"/>
    </source>
</evidence>
<feature type="binding site" evidence="8">
    <location>
        <position position="94"/>
    </location>
    <ligand>
        <name>Fe cation</name>
        <dbReference type="ChEBI" id="CHEBI:24875"/>
        <label>1</label>
    </ligand>
</feature>
<feature type="binding site" evidence="8">
    <location>
        <position position="184"/>
    </location>
    <ligand>
        <name>Fe cation</name>
        <dbReference type="ChEBI" id="CHEBI:24875"/>
        <label>2</label>
    </ligand>
</feature>
<comment type="subcellular location">
    <subcellularLocation>
        <location evidence="8">Mitochondrion inner membrane</location>
        <topology evidence="8">Peripheral membrane protein</topology>
        <orientation evidence="8">Matrix side</orientation>
    </subcellularLocation>
</comment>
<dbReference type="UniPathway" id="UPA00232"/>
<accession>A0A147BHL6</accession>
<dbReference type="InterPro" id="IPR011566">
    <property type="entry name" value="Ubq_synth_Coq7"/>
</dbReference>
<evidence type="ECO:0000256" key="5">
    <source>
        <dbReference type="ARBA" id="ARBA00023004"/>
    </source>
</evidence>
<dbReference type="PANTHER" id="PTHR11237">
    <property type="entry name" value="COENZYME Q10 BIOSYNTHESIS PROTEIN 7"/>
    <property type="match status" value="1"/>
</dbReference>
<dbReference type="GO" id="GO:0031314">
    <property type="term" value="C:extrinsic component of mitochondrial inner membrane"/>
    <property type="evidence" value="ECO:0007669"/>
    <property type="project" value="UniProtKB-UniRule"/>
</dbReference>
<dbReference type="SUPFAM" id="SSF47240">
    <property type="entry name" value="Ferritin-like"/>
    <property type="match status" value="1"/>
</dbReference>
<dbReference type="Pfam" id="PF03232">
    <property type="entry name" value="COQ7"/>
    <property type="match status" value="1"/>
</dbReference>
<dbReference type="InterPro" id="IPR009078">
    <property type="entry name" value="Ferritin-like_SF"/>
</dbReference>
<keyword evidence="4 8" id="KW-0560">Oxidoreductase</keyword>
<keyword evidence="2 8" id="KW-0831">Ubiquinone biosynthesis</keyword>
<keyword evidence="8" id="KW-0999">Mitochondrion inner membrane</keyword>
<protein>
    <recommendedName>
        <fullName evidence="8">5-demethoxyubiquinone hydroxylase, mitochondrial</fullName>
        <shortName evidence="8">DMQ hydroxylase</shortName>
        <ecNumber evidence="8">1.14.99.60</ecNumber>
    </recommendedName>
    <alternativeName>
        <fullName evidence="8">Ubiquinone biosynthesis monooxygenase COQ7</fullName>
    </alternativeName>
</protein>
<comment type="catalytic activity">
    <reaction evidence="8">
        <text>a 5-methoxy-2-methyl-3-(all-trans-polyprenyl)benzene-1,4-diol + AH2 + O2 = a 3-demethylubiquinol + A + H2O</text>
        <dbReference type="Rhea" id="RHEA:50908"/>
        <dbReference type="Rhea" id="RHEA-COMP:10859"/>
        <dbReference type="Rhea" id="RHEA-COMP:10914"/>
        <dbReference type="ChEBI" id="CHEBI:13193"/>
        <dbReference type="ChEBI" id="CHEBI:15377"/>
        <dbReference type="ChEBI" id="CHEBI:15379"/>
        <dbReference type="ChEBI" id="CHEBI:17499"/>
        <dbReference type="ChEBI" id="CHEBI:84167"/>
        <dbReference type="ChEBI" id="CHEBI:84422"/>
        <dbReference type="EC" id="1.14.99.60"/>
    </reaction>
</comment>
<keyword evidence="9" id="KW-0830">Ubiquinone</keyword>
<comment type="subunit">
    <text evidence="8">Component of a multi-subunit COQ enzyme complex.</text>
</comment>
<evidence type="ECO:0000256" key="6">
    <source>
        <dbReference type="ARBA" id="ARBA00023033"/>
    </source>
</evidence>
<keyword evidence="7 8" id="KW-0472">Membrane</keyword>
<keyword evidence="6 8" id="KW-0503">Monooxygenase</keyword>
<dbReference type="GO" id="GO:0006744">
    <property type="term" value="P:ubiquinone biosynthetic process"/>
    <property type="evidence" value="ECO:0007669"/>
    <property type="project" value="UniProtKB-UniRule"/>
</dbReference>
<dbReference type="GO" id="GO:0008682">
    <property type="term" value="F:3-demethoxyubiquinol 3-hydroxylase activity"/>
    <property type="evidence" value="ECO:0007669"/>
    <property type="project" value="UniProtKB-EC"/>
</dbReference>
<organism evidence="9">
    <name type="scientific">Ixodes ricinus</name>
    <name type="common">Common tick</name>
    <name type="synonym">Acarus ricinus</name>
    <dbReference type="NCBI Taxonomy" id="34613"/>
    <lineage>
        <taxon>Eukaryota</taxon>
        <taxon>Metazoa</taxon>
        <taxon>Ecdysozoa</taxon>
        <taxon>Arthropoda</taxon>
        <taxon>Chelicerata</taxon>
        <taxon>Arachnida</taxon>
        <taxon>Acari</taxon>
        <taxon>Parasitiformes</taxon>
        <taxon>Ixodida</taxon>
        <taxon>Ixodoidea</taxon>
        <taxon>Ixodidae</taxon>
        <taxon>Ixodinae</taxon>
        <taxon>Ixodes</taxon>
    </lineage>
</organism>
<dbReference type="HAMAP" id="MF_01658">
    <property type="entry name" value="COQ7"/>
    <property type="match status" value="1"/>
</dbReference>
<reference evidence="9" key="1">
    <citation type="journal article" date="2018" name="PLoS Negl. Trop. Dis.">
        <title>Sialome diversity of ticks revealed by RNAseq of single tick salivary glands.</title>
        <authorList>
            <person name="Perner J."/>
            <person name="Kropackova S."/>
            <person name="Kopacek P."/>
            <person name="Ribeiro J.M."/>
        </authorList>
    </citation>
    <scope>NUCLEOTIDE SEQUENCE</scope>
    <source>
        <strain evidence="9">Siblings of single egg batch collected in Ceske Budejovice</strain>
        <tissue evidence="9">Salivary glands</tissue>
    </source>
</reference>
<dbReference type="EMBL" id="GEGO01005117">
    <property type="protein sequence ID" value="JAR90287.1"/>
    <property type="molecule type" value="Transcribed_RNA"/>
</dbReference>
<sequence length="220" mass="24280">MTSSAVRRGMLASRTALSRCATAPLLLTGTRSTSTVSDSAERRRRRQLYDRILRVNHAGELGADRIYAGQLAVLGSQSEAGAQVRHMWEQEKEHLKAFEELLSRNRARPTVLLPLWNVAGFALGAATALLGKRSAMACTVAVESVITEHYTSQIRELLADQGDTQRHKELLDVISKCRNDEQEHHDVGLANEAAEAPFYQLMTSVIGVGCRTAIWVAERI</sequence>
<evidence type="ECO:0000256" key="2">
    <source>
        <dbReference type="ARBA" id="ARBA00022688"/>
    </source>
</evidence>
<feature type="binding site" evidence="8">
    <location>
        <position position="181"/>
    </location>
    <ligand>
        <name>Fe cation</name>
        <dbReference type="ChEBI" id="CHEBI:24875"/>
        <label>2</label>
    </ligand>
</feature>
<feature type="binding site" evidence="8">
    <location>
        <position position="143"/>
    </location>
    <ligand>
        <name>Fe cation</name>
        <dbReference type="ChEBI" id="CHEBI:24875"/>
        <label>2</label>
    </ligand>
</feature>
<dbReference type="GO" id="GO:2000377">
    <property type="term" value="P:regulation of reactive oxygen species metabolic process"/>
    <property type="evidence" value="ECO:0007669"/>
    <property type="project" value="TreeGrafter"/>
</dbReference>
<keyword evidence="3 8" id="KW-0479">Metal-binding</keyword>
<dbReference type="AlphaFoldDB" id="A0A147BHL6"/>
<dbReference type="GO" id="GO:0010468">
    <property type="term" value="P:regulation of gene expression"/>
    <property type="evidence" value="ECO:0007669"/>
    <property type="project" value="TreeGrafter"/>
</dbReference>
<dbReference type="GO" id="GO:0008340">
    <property type="term" value="P:determination of adult lifespan"/>
    <property type="evidence" value="ECO:0007669"/>
    <property type="project" value="TreeGrafter"/>
</dbReference>
<evidence type="ECO:0000313" key="9">
    <source>
        <dbReference type="EMBL" id="JAR90287.1"/>
    </source>
</evidence>
<feature type="binding site" evidence="8">
    <location>
        <position position="91"/>
    </location>
    <ligand>
        <name>Fe cation</name>
        <dbReference type="ChEBI" id="CHEBI:24875"/>
        <label>2</label>
    </ligand>
</feature>
<dbReference type="PANTHER" id="PTHR11237:SF4">
    <property type="entry name" value="5-DEMETHOXYUBIQUINONE HYDROXYLASE, MITOCHONDRIAL"/>
    <property type="match status" value="1"/>
</dbReference>
<evidence type="ECO:0000256" key="1">
    <source>
        <dbReference type="ARBA" id="ARBA00004749"/>
    </source>
</evidence>
<dbReference type="EC" id="1.14.99.60" evidence="8"/>